<sequence length="63" mass="7100">MKTAITLSVLMVASVLWLLVMGSFITWRNALREFGVGYWLRLTVALVAFVWIVCGIAWLGELL</sequence>
<dbReference type="AlphaFoldDB" id="A0A5U7RF91"/>
<comment type="caution">
    <text evidence="2">The sequence shown here is derived from an EMBL/GenBank/DDBJ whole genome shotgun (WGS) entry which is preliminary data.</text>
</comment>
<protein>
    <submittedName>
        <fullName evidence="2">Uncharacterized protein</fullName>
    </submittedName>
</protein>
<name>A0A5U7RF91_SALER</name>
<evidence type="ECO:0000313" key="2">
    <source>
        <dbReference type="EMBL" id="EBR5098919.1"/>
    </source>
</evidence>
<feature type="transmembrane region" description="Helical" evidence="1">
    <location>
        <begin position="6"/>
        <end position="27"/>
    </location>
</feature>
<organism evidence="2">
    <name type="scientific">Salmonella enterica</name>
    <name type="common">Salmonella choleraesuis</name>
    <dbReference type="NCBI Taxonomy" id="28901"/>
    <lineage>
        <taxon>Bacteria</taxon>
        <taxon>Pseudomonadati</taxon>
        <taxon>Pseudomonadota</taxon>
        <taxon>Gammaproteobacteria</taxon>
        <taxon>Enterobacterales</taxon>
        <taxon>Enterobacteriaceae</taxon>
        <taxon>Salmonella</taxon>
    </lineage>
</organism>
<dbReference type="EMBL" id="AAGSMQ010000001">
    <property type="protein sequence ID" value="EBR5098919.1"/>
    <property type="molecule type" value="Genomic_DNA"/>
</dbReference>
<accession>A0A5U7RF91</accession>
<evidence type="ECO:0000256" key="1">
    <source>
        <dbReference type="SAM" id="Phobius"/>
    </source>
</evidence>
<reference evidence="2" key="1">
    <citation type="submission" date="2018-07" db="EMBL/GenBank/DDBJ databases">
        <authorList>
            <consortium name="PulseNet: The National Subtyping Network for Foodborne Disease Surveillance"/>
            <person name="Tarr C.L."/>
            <person name="Trees E."/>
            <person name="Katz L.S."/>
            <person name="Carleton-Romer H.A."/>
            <person name="Stroika S."/>
            <person name="Kucerova Z."/>
            <person name="Roache K.F."/>
            <person name="Sabol A.L."/>
            <person name="Besser J."/>
            <person name="Gerner-Smidt P."/>
        </authorList>
    </citation>
    <scope>NUCLEOTIDE SEQUENCE</scope>
    <source>
        <strain evidence="2">PNUSAS007347</strain>
    </source>
</reference>
<proteinExistence type="predicted"/>
<gene>
    <name evidence="2" type="ORF">B2O45_01685</name>
</gene>
<keyword evidence="1" id="KW-1133">Transmembrane helix</keyword>
<keyword evidence="1" id="KW-0472">Membrane</keyword>
<feature type="transmembrane region" description="Helical" evidence="1">
    <location>
        <begin position="39"/>
        <end position="60"/>
    </location>
</feature>
<keyword evidence="1" id="KW-0812">Transmembrane</keyword>